<proteinExistence type="predicted"/>
<dbReference type="InterPro" id="IPR041484">
    <property type="entry name" value="TetR_C_25"/>
</dbReference>
<evidence type="ECO:0000313" key="4">
    <source>
        <dbReference type="EMBL" id="GAA1721216.1"/>
    </source>
</evidence>
<evidence type="ECO:0000259" key="3">
    <source>
        <dbReference type="PROSITE" id="PS50977"/>
    </source>
</evidence>
<dbReference type="Proteomes" id="UP001501138">
    <property type="component" value="Unassembled WGS sequence"/>
</dbReference>
<dbReference type="RefSeq" id="WP_344247401.1">
    <property type="nucleotide sequence ID" value="NZ_BAAAPM010000003.1"/>
</dbReference>
<dbReference type="Pfam" id="PF00440">
    <property type="entry name" value="TetR_N"/>
    <property type="match status" value="1"/>
</dbReference>
<feature type="DNA-binding region" description="H-T-H motif" evidence="2">
    <location>
        <begin position="31"/>
        <end position="50"/>
    </location>
</feature>
<feature type="domain" description="HTH tetR-type" evidence="3">
    <location>
        <begin position="9"/>
        <end position="68"/>
    </location>
</feature>
<comment type="caution">
    <text evidence="4">The sequence shown here is derived from an EMBL/GenBank/DDBJ whole genome shotgun (WGS) entry which is preliminary data.</text>
</comment>
<dbReference type="PANTHER" id="PTHR30055">
    <property type="entry name" value="HTH-TYPE TRANSCRIPTIONAL REGULATOR RUTR"/>
    <property type="match status" value="1"/>
</dbReference>
<dbReference type="InterPro" id="IPR009057">
    <property type="entry name" value="Homeodomain-like_sf"/>
</dbReference>
<sequence length="225" mass="24774">MRSAEAGDTSARARILDAAVLRFARSGFRASVRTIAADADVSPALVIHHFGSKDKLHAACDEQVLAWIAESKRRNMGPATSGRLLEVLAQTDELAPLVGYVLRSLQAGGPVGKAFVEHMIDDAEKYTAEAVEQGMARPSRDERARVRYLVYSSLGSLLLSVTMNPPKDPEDVNAAVRAFMDDLYLPMLELFTEGFLTTRRMLDDYLLYVSDPPREDDDLTTSGIR</sequence>
<dbReference type="PROSITE" id="PS50977">
    <property type="entry name" value="HTH_TETR_2"/>
    <property type="match status" value="1"/>
</dbReference>
<dbReference type="InterPro" id="IPR050109">
    <property type="entry name" value="HTH-type_TetR-like_transc_reg"/>
</dbReference>
<dbReference type="Pfam" id="PF17933">
    <property type="entry name" value="TetR_C_25"/>
    <property type="match status" value="1"/>
</dbReference>
<evidence type="ECO:0000313" key="5">
    <source>
        <dbReference type="Proteomes" id="UP001501138"/>
    </source>
</evidence>
<protein>
    <submittedName>
        <fullName evidence="4">TetR family transcriptional regulator</fullName>
    </submittedName>
</protein>
<dbReference type="PRINTS" id="PR00455">
    <property type="entry name" value="HTHTETR"/>
</dbReference>
<gene>
    <name evidence="4" type="ORF">GCM10009809_16080</name>
</gene>
<dbReference type="EMBL" id="BAAAPM010000003">
    <property type="protein sequence ID" value="GAA1721216.1"/>
    <property type="molecule type" value="Genomic_DNA"/>
</dbReference>
<dbReference type="SUPFAM" id="SSF46689">
    <property type="entry name" value="Homeodomain-like"/>
    <property type="match status" value="1"/>
</dbReference>
<dbReference type="InterPro" id="IPR036271">
    <property type="entry name" value="Tet_transcr_reg_TetR-rel_C_sf"/>
</dbReference>
<dbReference type="SUPFAM" id="SSF48498">
    <property type="entry name" value="Tetracyclin repressor-like, C-terminal domain"/>
    <property type="match status" value="1"/>
</dbReference>
<reference evidence="4 5" key="1">
    <citation type="journal article" date="2019" name="Int. J. Syst. Evol. Microbiol.">
        <title>The Global Catalogue of Microorganisms (GCM) 10K type strain sequencing project: providing services to taxonomists for standard genome sequencing and annotation.</title>
        <authorList>
            <consortium name="The Broad Institute Genomics Platform"/>
            <consortium name="The Broad Institute Genome Sequencing Center for Infectious Disease"/>
            <person name="Wu L."/>
            <person name="Ma J."/>
        </authorList>
    </citation>
    <scope>NUCLEOTIDE SEQUENCE [LARGE SCALE GENOMIC DNA]</scope>
    <source>
        <strain evidence="4 5">JCM 15589</strain>
    </source>
</reference>
<dbReference type="InterPro" id="IPR001647">
    <property type="entry name" value="HTH_TetR"/>
</dbReference>
<dbReference type="PANTHER" id="PTHR30055:SF146">
    <property type="entry name" value="HTH-TYPE TRANSCRIPTIONAL DUAL REGULATOR CECR"/>
    <property type="match status" value="1"/>
</dbReference>
<evidence type="ECO:0000256" key="2">
    <source>
        <dbReference type="PROSITE-ProRule" id="PRU00335"/>
    </source>
</evidence>
<dbReference type="Gene3D" id="1.10.357.10">
    <property type="entry name" value="Tetracycline Repressor, domain 2"/>
    <property type="match status" value="1"/>
</dbReference>
<organism evidence="4 5">
    <name type="scientific">Isoptericola hypogeus</name>
    <dbReference type="NCBI Taxonomy" id="300179"/>
    <lineage>
        <taxon>Bacteria</taxon>
        <taxon>Bacillati</taxon>
        <taxon>Actinomycetota</taxon>
        <taxon>Actinomycetes</taxon>
        <taxon>Micrococcales</taxon>
        <taxon>Promicromonosporaceae</taxon>
        <taxon>Isoptericola</taxon>
    </lineage>
</organism>
<name>A0ABN2JAG2_9MICO</name>
<evidence type="ECO:0000256" key="1">
    <source>
        <dbReference type="ARBA" id="ARBA00023125"/>
    </source>
</evidence>
<keyword evidence="1 2" id="KW-0238">DNA-binding</keyword>
<accession>A0ABN2JAG2</accession>
<keyword evidence="5" id="KW-1185">Reference proteome</keyword>